<dbReference type="HOGENOM" id="CLU_2536681_0_0_9"/>
<organism evidence="2 3">
    <name type="scientific">Clostridium kluyveri (strain NBRC 12016)</name>
    <dbReference type="NCBI Taxonomy" id="583346"/>
    <lineage>
        <taxon>Bacteria</taxon>
        <taxon>Bacillati</taxon>
        <taxon>Bacillota</taxon>
        <taxon>Clostridia</taxon>
        <taxon>Eubacteriales</taxon>
        <taxon>Clostridiaceae</taxon>
        <taxon>Clostridium</taxon>
    </lineage>
</organism>
<name>B9E1N2_CLOK1</name>
<evidence type="ECO:0000313" key="3">
    <source>
        <dbReference type="Proteomes" id="UP000007969"/>
    </source>
</evidence>
<dbReference type="KEGG" id="ckr:CKR_1356"/>
<protein>
    <submittedName>
        <fullName evidence="2">Uncharacterized protein</fullName>
    </submittedName>
</protein>
<sequence>MWHCPNILIFTYFQFLKLNSYSIKFIGFSRKLFIKLFASSSDLSVFVKNTFLPSICIHNIHLPLLFFATNCISLSIFLLLKKF</sequence>
<keyword evidence="1" id="KW-0472">Membrane</keyword>
<proteinExistence type="predicted"/>
<keyword evidence="1" id="KW-0812">Transmembrane</keyword>
<gene>
    <name evidence="2" type="ordered locus">CKR_1356</name>
</gene>
<evidence type="ECO:0000256" key="1">
    <source>
        <dbReference type="SAM" id="Phobius"/>
    </source>
</evidence>
<keyword evidence="1" id="KW-1133">Transmembrane helix</keyword>
<dbReference type="EMBL" id="AP009049">
    <property type="protein sequence ID" value="BAH06407.1"/>
    <property type="molecule type" value="Genomic_DNA"/>
</dbReference>
<feature type="transmembrane region" description="Helical" evidence="1">
    <location>
        <begin position="60"/>
        <end position="80"/>
    </location>
</feature>
<dbReference type="AlphaFoldDB" id="B9E1N2"/>
<accession>B9E1N2</accession>
<dbReference type="Proteomes" id="UP000007969">
    <property type="component" value="Chromosome"/>
</dbReference>
<evidence type="ECO:0000313" key="2">
    <source>
        <dbReference type="EMBL" id="BAH06407.1"/>
    </source>
</evidence>
<reference evidence="3" key="1">
    <citation type="submission" date="2005-09" db="EMBL/GenBank/DDBJ databases">
        <title>Complete genome sequence of Clostridium kluyveri and comparative genomics of Clostridia species.</title>
        <authorList>
            <person name="Inui M."/>
            <person name="Nonaka H."/>
            <person name="Shinoda Y."/>
            <person name="Ikenaga Y."/>
            <person name="Abe M."/>
            <person name="Naito K."/>
            <person name="Vertes A.A."/>
            <person name="Yukawa H."/>
        </authorList>
    </citation>
    <scope>NUCLEOTIDE SEQUENCE [LARGE SCALE GENOMIC DNA]</scope>
    <source>
        <strain evidence="3">NBRC 12016</strain>
    </source>
</reference>